<feature type="transmembrane region" description="Helical" evidence="5">
    <location>
        <begin position="198"/>
        <end position="218"/>
    </location>
</feature>
<keyword evidence="2 5" id="KW-0812">Transmembrane</keyword>
<evidence type="ECO:0000313" key="7">
    <source>
        <dbReference type="EMBL" id="OGC84391.1"/>
    </source>
</evidence>
<feature type="transmembrane region" description="Helical" evidence="5">
    <location>
        <begin position="357"/>
        <end position="380"/>
    </location>
</feature>
<feature type="domain" description="O-antigen ligase-related" evidence="6">
    <location>
        <begin position="228"/>
        <end position="367"/>
    </location>
</feature>
<dbReference type="Proteomes" id="UP000178091">
    <property type="component" value="Unassembled WGS sequence"/>
</dbReference>
<feature type="transmembrane region" description="Helical" evidence="5">
    <location>
        <begin position="446"/>
        <end position="468"/>
    </location>
</feature>
<sequence>MDRITVFGVISALLFAVVPFATSRHLFHAAINVKYFLIVGAVLVLAGIAAVLYAQGKQSFNIKQRPFLWAAAALLTVYWLSAFLGVFPERSVFADIQRSSGVFFLTHIAVLALLLGEFCTARDWSLIRRTIVFSAGLFGFLTMFGTEGAGLSGRLLTLNFDVPGLTFGNSTFAGAYLLLALVVALVELSRTPAWTRSWYSLIGAAALMFFSPVLFSVGDLVHAAAPLGSARASSATAVLLVMFFGGYLLLQKYAGAYKKYAVFTWGGIFVAAVLGGVVLLFTPGSVVQEQYIESSTGARILVWQGGLEAFKERPLFGWGPENFERAFQGHFNNRLFEDEFIGEVWFDRAHNVIVDTLVTTGLVGVLAHLAVAAVFVWTVYRARRRGVVGDTEAVVLYALPLAHFLQLQTAFDTVGSFMLLGVIGGYTLWLERSMVGSQPAISIPAAYYKVGAAALVVLAGVSAVLSFNEYNRQYALYRLFVEPRTEKRLQLAEVATARLSSFEPLRSTSASLIRGILEQIANGEATTQTVEVVLSEIQVYEDRYRRYLEVEPDHYRARLNFAHLLAIETILSEEDKLEEAKEVVAGAYPLSPTNLLTPTLDALLHLYSVDIPGALKRVQKVVELNPNAPLTQRLQQHFEEQKEKSTISVMRLEEI</sequence>
<evidence type="ECO:0000313" key="8">
    <source>
        <dbReference type="Proteomes" id="UP000178091"/>
    </source>
</evidence>
<dbReference type="InterPro" id="IPR007016">
    <property type="entry name" value="O-antigen_ligase-rel_domated"/>
</dbReference>
<comment type="subcellular location">
    <subcellularLocation>
        <location evidence="1">Membrane</location>
        <topology evidence="1">Multi-pass membrane protein</topology>
    </subcellularLocation>
</comment>
<dbReference type="PANTHER" id="PTHR37422">
    <property type="entry name" value="TEICHURONIC ACID BIOSYNTHESIS PROTEIN TUAE"/>
    <property type="match status" value="1"/>
</dbReference>
<feature type="transmembrane region" description="Helical" evidence="5">
    <location>
        <begin position="99"/>
        <end position="119"/>
    </location>
</feature>
<evidence type="ECO:0000256" key="4">
    <source>
        <dbReference type="ARBA" id="ARBA00023136"/>
    </source>
</evidence>
<feature type="transmembrane region" description="Helical" evidence="5">
    <location>
        <begin position="262"/>
        <end position="281"/>
    </location>
</feature>
<reference evidence="7 8" key="1">
    <citation type="journal article" date="2016" name="Nat. Commun.">
        <title>Thousands of microbial genomes shed light on interconnected biogeochemical processes in an aquifer system.</title>
        <authorList>
            <person name="Anantharaman K."/>
            <person name="Brown C.T."/>
            <person name="Hug L.A."/>
            <person name="Sharon I."/>
            <person name="Castelle C.J."/>
            <person name="Probst A.J."/>
            <person name="Thomas B.C."/>
            <person name="Singh A."/>
            <person name="Wilkins M.J."/>
            <person name="Karaoz U."/>
            <person name="Brodie E.L."/>
            <person name="Williams K.H."/>
            <person name="Hubbard S.S."/>
            <person name="Banfield J.F."/>
        </authorList>
    </citation>
    <scope>NUCLEOTIDE SEQUENCE [LARGE SCALE GENOMIC DNA]</scope>
</reference>
<feature type="transmembrane region" description="Helical" evidence="5">
    <location>
        <begin position="33"/>
        <end position="54"/>
    </location>
</feature>
<dbReference type="EMBL" id="MEWW01000016">
    <property type="protein sequence ID" value="OGC84391.1"/>
    <property type="molecule type" value="Genomic_DNA"/>
</dbReference>
<proteinExistence type="predicted"/>
<dbReference type="SUPFAM" id="SSF48452">
    <property type="entry name" value="TPR-like"/>
    <property type="match status" value="1"/>
</dbReference>
<protein>
    <recommendedName>
        <fullName evidence="6">O-antigen ligase-related domain-containing protein</fullName>
    </recommendedName>
</protein>
<dbReference type="PANTHER" id="PTHR37422:SF13">
    <property type="entry name" value="LIPOPOLYSACCHARIDE BIOSYNTHESIS PROTEIN PA4999-RELATED"/>
    <property type="match status" value="1"/>
</dbReference>
<feature type="transmembrane region" description="Helical" evidence="5">
    <location>
        <begin position="230"/>
        <end position="250"/>
    </location>
</feature>
<dbReference type="InterPro" id="IPR051533">
    <property type="entry name" value="WaaL-like"/>
</dbReference>
<evidence type="ECO:0000256" key="1">
    <source>
        <dbReference type="ARBA" id="ARBA00004141"/>
    </source>
</evidence>
<gene>
    <name evidence="7" type="ORF">A3F55_00225</name>
</gene>
<dbReference type="GO" id="GO:0016020">
    <property type="term" value="C:membrane"/>
    <property type="evidence" value="ECO:0007669"/>
    <property type="project" value="UniProtKB-SubCell"/>
</dbReference>
<keyword evidence="4 5" id="KW-0472">Membrane</keyword>
<evidence type="ECO:0000256" key="5">
    <source>
        <dbReference type="SAM" id="Phobius"/>
    </source>
</evidence>
<organism evidence="7 8">
    <name type="scientific">Candidatus Adlerbacteria bacterium RIFCSPHIGHO2_12_FULL_53_18</name>
    <dbReference type="NCBI Taxonomy" id="1797242"/>
    <lineage>
        <taxon>Bacteria</taxon>
        <taxon>Candidatus Adleribacteriota</taxon>
    </lineage>
</organism>
<evidence type="ECO:0000259" key="6">
    <source>
        <dbReference type="Pfam" id="PF04932"/>
    </source>
</evidence>
<feature type="transmembrane region" description="Helical" evidence="5">
    <location>
        <begin position="66"/>
        <end position="87"/>
    </location>
</feature>
<keyword evidence="3 5" id="KW-1133">Transmembrane helix</keyword>
<evidence type="ECO:0000256" key="2">
    <source>
        <dbReference type="ARBA" id="ARBA00022692"/>
    </source>
</evidence>
<feature type="transmembrane region" description="Helical" evidence="5">
    <location>
        <begin position="126"/>
        <end position="145"/>
    </location>
</feature>
<evidence type="ECO:0000256" key="3">
    <source>
        <dbReference type="ARBA" id="ARBA00022989"/>
    </source>
</evidence>
<dbReference type="Pfam" id="PF04932">
    <property type="entry name" value="Wzy_C"/>
    <property type="match status" value="1"/>
</dbReference>
<feature type="transmembrane region" description="Helical" evidence="5">
    <location>
        <begin position="165"/>
        <end position="186"/>
    </location>
</feature>
<comment type="caution">
    <text evidence="7">The sequence shown here is derived from an EMBL/GenBank/DDBJ whole genome shotgun (WGS) entry which is preliminary data.</text>
</comment>
<dbReference type="InterPro" id="IPR011990">
    <property type="entry name" value="TPR-like_helical_dom_sf"/>
</dbReference>
<accession>A0A1F4XRM1</accession>
<name>A0A1F4XRM1_9BACT</name>
<dbReference type="AlphaFoldDB" id="A0A1F4XRM1"/>
<feature type="transmembrane region" description="Helical" evidence="5">
    <location>
        <begin position="401"/>
        <end position="426"/>
    </location>
</feature>